<keyword evidence="1" id="KW-0812">Transmembrane</keyword>
<evidence type="ECO:0000313" key="3">
    <source>
        <dbReference type="Proteomes" id="UP001415857"/>
    </source>
</evidence>
<dbReference type="EMBL" id="JBBPBK010000013">
    <property type="protein sequence ID" value="KAK9271695.1"/>
    <property type="molecule type" value="Genomic_DNA"/>
</dbReference>
<sequence length="115" mass="13685">MREKGRQCLKRVKHAKVSHFLSFSLVFSRTKQMVYVFVFFSNFGVINVYECCFAIHTEMFYFLFWSVMRNYMQRVLEWQLFYVGIPCKGLICLYPSGFSSLPPLESLNCYCLLLL</sequence>
<organism evidence="2 3">
    <name type="scientific">Liquidambar formosana</name>
    <name type="common">Formosan gum</name>
    <dbReference type="NCBI Taxonomy" id="63359"/>
    <lineage>
        <taxon>Eukaryota</taxon>
        <taxon>Viridiplantae</taxon>
        <taxon>Streptophyta</taxon>
        <taxon>Embryophyta</taxon>
        <taxon>Tracheophyta</taxon>
        <taxon>Spermatophyta</taxon>
        <taxon>Magnoliopsida</taxon>
        <taxon>eudicotyledons</taxon>
        <taxon>Gunneridae</taxon>
        <taxon>Pentapetalae</taxon>
        <taxon>Saxifragales</taxon>
        <taxon>Altingiaceae</taxon>
        <taxon>Liquidambar</taxon>
    </lineage>
</organism>
<keyword evidence="1" id="KW-0472">Membrane</keyword>
<proteinExistence type="predicted"/>
<accession>A0AAP0R736</accession>
<keyword evidence="3" id="KW-1185">Reference proteome</keyword>
<evidence type="ECO:0000313" key="2">
    <source>
        <dbReference type="EMBL" id="KAK9271695.1"/>
    </source>
</evidence>
<dbReference type="Proteomes" id="UP001415857">
    <property type="component" value="Unassembled WGS sequence"/>
</dbReference>
<evidence type="ECO:0000256" key="1">
    <source>
        <dbReference type="SAM" id="Phobius"/>
    </source>
</evidence>
<dbReference type="AlphaFoldDB" id="A0AAP0R736"/>
<gene>
    <name evidence="2" type="ORF">L1049_002058</name>
</gene>
<name>A0AAP0R736_LIQFO</name>
<feature type="transmembrane region" description="Helical" evidence="1">
    <location>
        <begin position="46"/>
        <end position="68"/>
    </location>
</feature>
<reference evidence="2 3" key="1">
    <citation type="journal article" date="2024" name="Plant J.">
        <title>Genome sequences and population genomics reveal climatic adaptation and genomic divergence between two closely related sweetgum species.</title>
        <authorList>
            <person name="Xu W.Q."/>
            <person name="Ren C.Q."/>
            <person name="Zhang X.Y."/>
            <person name="Comes H.P."/>
            <person name="Liu X.H."/>
            <person name="Li Y.G."/>
            <person name="Kettle C.J."/>
            <person name="Jalonen R."/>
            <person name="Gaisberger H."/>
            <person name="Ma Y.Z."/>
            <person name="Qiu Y.X."/>
        </authorList>
    </citation>
    <scope>NUCLEOTIDE SEQUENCE [LARGE SCALE GENOMIC DNA]</scope>
    <source>
        <strain evidence="2">Hangzhou</strain>
    </source>
</reference>
<protein>
    <submittedName>
        <fullName evidence="2">Uncharacterized protein</fullName>
    </submittedName>
</protein>
<comment type="caution">
    <text evidence="2">The sequence shown here is derived from an EMBL/GenBank/DDBJ whole genome shotgun (WGS) entry which is preliminary data.</text>
</comment>
<keyword evidence="1" id="KW-1133">Transmembrane helix</keyword>